<evidence type="ECO:0000256" key="2">
    <source>
        <dbReference type="ARBA" id="ARBA00022692"/>
    </source>
</evidence>
<dbReference type="InterPro" id="IPR013946">
    <property type="entry name" value="NCA2-like"/>
</dbReference>
<dbReference type="Pfam" id="PF08637">
    <property type="entry name" value="NCA2"/>
    <property type="match status" value="1"/>
</dbReference>
<evidence type="ECO:0000313" key="7">
    <source>
        <dbReference type="Proteomes" id="UP000013776"/>
    </source>
</evidence>
<dbReference type="PANTHER" id="PTHR28234">
    <property type="entry name" value="NUCLEAR CONTROL OF ATPASE PROTEIN 2"/>
    <property type="match status" value="1"/>
</dbReference>
<dbReference type="STRING" id="1097556.R4XAW2"/>
<evidence type="ECO:0000256" key="1">
    <source>
        <dbReference type="ARBA" id="ARBA00004225"/>
    </source>
</evidence>
<keyword evidence="4" id="KW-0496">Mitochondrion</keyword>
<dbReference type="eggNOG" id="ENOG502QTT6">
    <property type="taxonomic scope" value="Eukaryota"/>
</dbReference>
<organism evidence="6 7">
    <name type="scientific">Taphrina deformans (strain PYCC 5710 / ATCC 11124 / CBS 356.35 / IMI 108563 / JCM 9778 / NBRC 8474)</name>
    <name type="common">Peach leaf curl fungus</name>
    <name type="synonym">Lalaria deformans</name>
    <dbReference type="NCBI Taxonomy" id="1097556"/>
    <lineage>
        <taxon>Eukaryota</taxon>
        <taxon>Fungi</taxon>
        <taxon>Dikarya</taxon>
        <taxon>Ascomycota</taxon>
        <taxon>Taphrinomycotina</taxon>
        <taxon>Taphrinomycetes</taxon>
        <taxon>Taphrinales</taxon>
        <taxon>Taphrinaceae</taxon>
        <taxon>Taphrina</taxon>
    </lineage>
</organism>
<sequence>MLSVDTMVKQEIRKKIEILSGLRDAQAQAIGLVVAKSVIGNPGTLAHDVGYITQLLETALVHSSRPYEMRQNEEFVDPVASSSTSPQEIADRLISLSKTFNHRRASFVGQISRNARPSKLSRYWPLVVGFYLGGSQALSYLNNREDQIKLWLYDLQRTISSFWTNWIIQPTTKILATIRHDEGSEVALLSSRSLSADLESLERMVVEFAQDNPQYSMAESLEALKESARNGDLTPVLVAYESNIKSPLRSALTGSLVRALLIQIQKTKVDVEVAINGIDKLLKSQQLVFGFVGSLEEKDVKVPLS</sequence>
<accession>R4XAW2</accession>
<proteinExistence type="predicted"/>
<protein>
    <submittedName>
        <fullName evidence="6">Uncharacterized protein</fullName>
    </submittedName>
</protein>
<keyword evidence="3" id="KW-1133">Transmembrane helix</keyword>
<evidence type="ECO:0000256" key="3">
    <source>
        <dbReference type="ARBA" id="ARBA00022989"/>
    </source>
</evidence>
<keyword evidence="5" id="KW-0472">Membrane</keyword>
<dbReference type="AlphaFoldDB" id="R4XAW2"/>
<keyword evidence="7" id="KW-1185">Reference proteome</keyword>
<dbReference type="OrthoDB" id="413313at2759"/>
<keyword evidence="2" id="KW-0812">Transmembrane</keyword>
<dbReference type="VEuPathDB" id="FungiDB:TAPDE_003143"/>
<dbReference type="PANTHER" id="PTHR28234:SF1">
    <property type="entry name" value="NUCLEAR CONTROL OF ATPASE PROTEIN 2"/>
    <property type="match status" value="1"/>
</dbReference>
<reference evidence="6 7" key="1">
    <citation type="journal article" date="2013" name="MBio">
        <title>Genome sequencing of the plant pathogen Taphrina deformans, the causal agent of peach leaf curl.</title>
        <authorList>
            <person name="Cisse O.H."/>
            <person name="Almeida J.M.G.C.F."/>
            <person name="Fonseca A."/>
            <person name="Kumar A.A."/>
            <person name="Salojaervi J."/>
            <person name="Overmyer K."/>
            <person name="Hauser P.M."/>
            <person name="Pagni M."/>
        </authorList>
    </citation>
    <scope>NUCLEOTIDE SEQUENCE [LARGE SCALE GENOMIC DNA]</scope>
    <source>
        <strain evidence="7">PYCC 5710 / ATCC 11124 / CBS 356.35 / IMI 108563 / JCM 9778 / NBRC 8474</strain>
    </source>
</reference>
<name>R4XAW2_TAPDE</name>
<gene>
    <name evidence="6" type="ORF">TAPDE_003143</name>
</gene>
<comment type="subcellular location">
    <subcellularLocation>
        <location evidence="1">Mitochondrion membrane</location>
        <topology evidence="1">Multi-pass membrane protein</topology>
    </subcellularLocation>
</comment>
<dbReference type="GO" id="GO:0005741">
    <property type="term" value="C:mitochondrial outer membrane"/>
    <property type="evidence" value="ECO:0007669"/>
    <property type="project" value="TreeGrafter"/>
</dbReference>
<dbReference type="EMBL" id="CAHR02000117">
    <property type="protein sequence ID" value="CCG83004.1"/>
    <property type="molecule type" value="Genomic_DNA"/>
</dbReference>
<evidence type="ECO:0000313" key="6">
    <source>
        <dbReference type="EMBL" id="CCG83004.1"/>
    </source>
</evidence>
<comment type="caution">
    <text evidence="6">The sequence shown here is derived from an EMBL/GenBank/DDBJ whole genome shotgun (WGS) entry which is preliminary data.</text>
</comment>
<evidence type="ECO:0000256" key="5">
    <source>
        <dbReference type="ARBA" id="ARBA00023136"/>
    </source>
</evidence>
<evidence type="ECO:0000256" key="4">
    <source>
        <dbReference type="ARBA" id="ARBA00023128"/>
    </source>
</evidence>
<dbReference type="Proteomes" id="UP000013776">
    <property type="component" value="Unassembled WGS sequence"/>
</dbReference>